<gene>
    <name evidence="1" type="ORF">A5634_22480</name>
</gene>
<accession>A0A1A3P2Y0</accession>
<proteinExistence type="predicted"/>
<dbReference type="AlphaFoldDB" id="A0A1A3P2Y0"/>
<name>A0A1A3P2Y0_MYCAS</name>
<evidence type="ECO:0000313" key="2">
    <source>
        <dbReference type="Proteomes" id="UP000093928"/>
    </source>
</evidence>
<organism evidence="1 2">
    <name type="scientific">Mycobacterium asiaticum</name>
    <dbReference type="NCBI Taxonomy" id="1790"/>
    <lineage>
        <taxon>Bacteria</taxon>
        <taxon>Bacillati</taxon>
        <taxon>Actinomycetota</taxon>
        <taxon>Actinomycetes</taxon>
        <taxon>Mycobacteriales</taxon>
        <taxon>Mycobacteriaceae</taxon>
        <taxon>Mycobacterium</taxon>
    </lineage>
</organism>
<evidence type="ECO:0000313" key="1">
    <source>
        <dbReference type="EMBL" id="OBK27634.1"/>
    </source>
</evidence>
<dbReference type="EMBL" id="LZLS01000092">
    <property type="protein sequence ID" value="OBK27634.1"/>
    <property type="molecule type" value="Genomic_DNA"/>
</dbReference>
<reference evidence="1 2" key="1">
    <citation type="submission" date="2016-06" db="EMBL/GenBank/DDBJ databases">
        <authorList>
            <person name="Kjaerup R.B."/>
            <person name="Dalgaard T.S."/>
            <person name="Juul-Madsen H.R."/>
        </authorList>
    </citation>
    <scope>NUCLEOTIDE SEQUENCE [LARGE SCALE GENOMIC DNA]</scope>
    <source>
        <strain evidence="1 2">1165133.8</strain>
    </source>
</reference>
<protein>
    <submittedName>
        <fullName evidence="1">Uncharacterized protein</fullName>
    </submittedName>
</protein>
<sequence length="108" mass="11910">MPDPGDVRCMPLFLRPRDGFLLGLQLGKNTIRMIFDNVVRNRFSITAFRPRFDENVGHGSLPFVALTNQLTHTHARTDLTALHGLAHPLRARAADGVPAVGLNSIGRN</sequence>
<dbReference type="Proteomes" id="UP000093928">
    <property type="component" value="Unassembled WGS sequence"/>
</dbReference>
<comment type="caution">
    <text evidence="1">The sequence shown here is derived from an EMBL/GenBank/DDBJ whole genome shotgun (WGS) entry which is preliminary data.</text>
</comment>